<dbReference type="GeneID" id="18935163"/>
<accession>F4R5U9</accession>
<gene>
    <name evidence="1" type="ORF">MELLADRAFT_89353</name>
</gene>
<organism evidence="2">
    <name type="scientific">Melampsora larici-populina (strain 98AG31 / pathotype 3-4-7)</name>
    <name type="common">Poplar leaf rust fungus</name>
    <dbReference type="NCBI Taxonomy" id="747676"/>
    <lineage>
        <taxon>Eukaryota</taxon>
        <taxon>Fungi</taxon>
        <taxon>Dikarya</taxon>
        <taxon>Basidiomycota</taxon>
        <taxon>Pucciniomycotina</taxon>
        <taxon>Pucciniomycetes</taxon>
        <taxon>Pucciniales</taxon>
        <taxon>Melampsoraceae</taxon>
        <taxon>Melampsora</taxon>
    </lineage>
</organism>
<dbReference type="EMBL" id="GL883091">
    <property type="protein sequence ID" value="EGG12101.1"/>
    <property type="molecule type" value="Genomic_DNA"/>
</dbReference>
<dbReference type="InParanoid" id="F4R5U9"/>
<protein>
    <submittedName>
        <fullName evidence="1">Uncharacterized protein</fullName>
    </submittedName>
</protein>
<dbReference type="AlphaFoldDB" id="F4R5U9"/>
<sequence length="382" mass="44217">MVLPSEIDSMYRKHNQSALSVKSQNKAVANWLPDSNSRYAQAYIDFVKYLLGRIKPKSPYPEGPTASELEKLPDLSYEYIMNDQRVFNIPLQSASPTHEDPRISPRQKDCWIRYKQLFLLDLTIFGIERATLAMDQSENIPWNQTVLSFIVKHSQVARANGAFSQYLIDPKHDGDMLALGLFERWMRGRCQDIGIKTRNPAYQAKEKKKKDKAKVRMRYHPGFQIQQIHGPDHFYPQFQLLKYRRNTIKECLKLDPDAINSILSDSKCCSDTEEDETKQPRAVGIHWRSTEYTAVLHLIDKLSYKYQKDLRGARWAARRFDARRKPAIRVQGMKCVKKGLPENFYSPTFLSQLTLTERSCLTNIPPSEALETLKLKICASLP</sequence>
<name>F4R5U9_MELLP</name>
<dbReference type="HOGENOM" id="CLU_058865_1_0_1"/>
<proteinExistence type="predicted"/>
<dbReference type="Proteomes" id="UP000001072">
    <property type="component" value="Unassembled WGS sequence"/>
</dbReference>
<evidence type="ECO:0000313" key="2">
    <source>
        <dbReference type="Proteomes" id="UP000001072"/>
    </source>
</evidence>
<keyword evidence="2" id="KW-1185">Reference proteome</keyword>
<reference evidence="2" key="1">
    <citation type="journal article" date="2011" name="Proc. Natl. Acad. Sci. U.S.A.">
        <title>Obligate biotrophy features unraveled by the genomic analysis of rust fungi.</title>
        <authorList>
            <person name="Duplessis S."/>
            <person name="Cuomo C.A."/>
            <person name="Lin Y.-C."/>
            <person name="Aerts A."/>
            <person name="Tisserant E."/>
            <person name="Veneault-Fourrey C."/>
            <person name="Joly D.L."/>
            <person name="Hacquard S."/>
            <person name="Amselem J."/>
            <person name="Cantarel B.L."/>
            <person name="Chiu R."/>
            <person name="Coutinho P.M."/>
            <person name="Feau N."/>
            <person name="Field M."/>
            <person name="Frey P."/>
            <person name="Gelhaye E."/>
            <person name="Goldberg J."/>
            <person name="Grabherr M.G."/>
            <person name="Kodira C.D."/>
            <person name="Kohler A."/>
            <person name="Kuees U."/>
            <person name="Lindquist E.A."/>
            <person name="Lucas S.M."/>
            <person name="Mago R."/>
            <person name="Mauceli E."/>
            <person name="Morin E."/>
            <person name="Murat C."/>
            <person name="Pangilinan J.L."/>
            <person name="Park R."/>
            <person name="Pearson M."/>
            <person name="Quesneville H."/>
            <person name="Rouhier N."/>
            <person name="Sakthikumar S."/>
            <person name="Salamov A.A."/>
            <person name="Schmutz J."/>
            <person name="Selles B."/>
            <person name="Shapiro H."/>
            <person name="Tanguay P."/>
            <person name="Tuskan G.A."/>
            <person name="Henrissat B."/>
            <person name="Van de Peer Y."/>
            <person name="Rouze P."/>
            <person name="Ellis J.G."/>
            <person name="Dodds P.N."/>
            <person name="Schein J.E."/>
            <person name="Zhong S."/>
            <person name="Hamelin R.C."/>
            <person name="Grigoriev I.V."/>
            <person name="Szabo L.J."/>
            <person name="Martin F."/>
        </authorList>
    </citation>
    <scope>NUCLEOTIDE SEQUENCE [LARGE SCALE GENOMIC DNA]</scope>
    <source>
        <strain evidence="2">98AG31 / pathotype 3-4-7</strain>
    </source>
</reference>
<dbReference type="KEGG" id="mlr:MELLADRAFT_89353"/>
<dbReference type="RefSeq" id="XP_007404476.1">
    <property type="nucleotide sequence ID" value="XM_007404414.1"/>
</dbReference>
<dbReference type="VEuPathDB" id="FungiDB:MELLADRAFT_89353"/>
<evidence type="ECO:0000313" key="1">
    <source>
        <dbReference type="EMBL" id="EGG12101.1"/>
    </source>
</evidence>